<dbReference type="GO" id="GO:0003676">
    <property type="term" value="F:nucleic acid binding"/>
    <property type="evidence" value="ECO:0007669"/>
    <property type="project" value="InterPro"/>
</dbReference>
<evidence type="ECO:0000313" key="3">
    <source>
        <dbReference type="Proteomes" id="UP000612361"/>
    </source>
</evidence>
<dbReference type="Gene3D" id="3.30.420.10">
    <property type="entry name" value="Ribonuclease H-like superfamily/Ribonuclease H"/>
    <property type="match status" value="1"/>
</dbReference>
<dbReference type="EMBL" id="JACOGG010000007">
    <property type="protein sequence ID" value="MBC3935439.1"/>
    <property type="molecule type" value="Genomic_DNA"/>
</dbReference>
<dbReference type="InterPro" id="IPR036397">
    <property type="entry name" value="RNaseH_sf"/>
</dbReference>
<evidence type="ECO:0000313" key="2">
    <source>
        <dbReference type="EMBL" id="MBC3935439.1"/>
    </source>
</evidence>
<keyword evidence="3" id="KW-1185">Reference proteome</keyword>
<reference evidence="2" key="1">
    <citation type="submission" date="2020-08" db="EMBL/GenBank/DDBJ databases">
        <title>Novel species isolated from subtropical streams in China.</title>
        <authorList>
            <person name="Lu H."/>
        </authorList>
    </citation>
    <scope>NUCLEOTIDE SEQUENCE</scope>
    <source>
        <strain evidence="2">CY7W</strain>
    </source>
</reference>
<dbReference type="CDD" id="cd09279">
    <property type="entry name" value="RNase_HI_like"/>
    <property type="match status" value="1"/>
</dbReference>
<proteinExistence type="predicted"/>
<sequence>MPKPPAPDSRLNLSPADWLAWFDGSCKPNPGACQIACILQGPDGQRITHTQAAGHGDSSDAEYQALILCLQLAQRHVAPSQSLRIHGDSQVVIDDVLARYGKTSALLAHYRERCLQLLSALANTQTACDLQWIPRHKNIEADQLMRAQS</sequence>
<organism evidence="2 3">
    <name type="scientific">Undibacterium rugosum</name>
    <dbReference type="NCBI Taxonomy" id="2762291"/>
    <lineage>
        <taxon>Bacteria</taxon>
        <taxon>Pseudomonadati</taxon>
        <taxon>Pseudomonadota</taxon>
        <taxon>Betaproteobacteria</taxon>
        <taxon>Burkholderiales</taxon>
        <taxon>Oxalobacteraceae</taxon>
        <taxon>Undibacterium</taxon>
    </lineage>
</organism>
<dbReference type="SUPFAM" id="SSF53098">
    <property type="entry name" value="Ribonuclease H-like"/>
    <property type="match status" value="1"/>
</dbReference>
<accession>A0A923I3M4</accession>
<dbReference type="AlphaFoldDB" id="A0A923I3M4"/>
<comment type="caution">
    <text evidence="2">The sequence shown here is derived from an EMBL/GenBank/DDBJ whole genome shotgun (WGS) entry which is preliminary data.</text>
</comment>
<gene>
    <name evidence="2" type="ORF">H8K47_08705</name>
</gene>
<protein>
    <submittedName>
        <fullName evidence="2">Ribonuclease HI family protein</fullName>
    </submittedName>
</protein>
<dbReference type="RefSeq" id="WP_186881013.1">
    <property type="nucleotide sequence ID" value="NZ_JACOGG010000007.1"/>
</dbReference>
<dbReference type="InterPro" id="IPR012337">
    <property type="entry name" value="RNaseH-like_sf"/>
</dbReference>
<dbReference type="GO" id="GO:0004523">
    <property type="term" value="F:RNA-DNA hybrid ribonuclease activity"/>
    <property type="evidence" value="ECO:0007669"/>
    <property type="project" value="InterPro"/>
</dbReference>
<feature type="domain" description="RNase H type-1" evidence="1">
    <location>
        <begin position="14"/>
        <end position="149"/>
    </location>
</feature>
<name>A0A923I3M4_9BURK</name>
<evidence type="ECO:0000259" key="1">
    <source>
        <dbReference type="PROSITE" id="PS50879"/>
    </source>
</evidence>
<dbReference type="InterPro" id="IPR002156">
    <property type="entry name" value="RNaseH_domain"/>
</dbReference>
<dbReference type="Proteomes" id="UP000612361">
    <property type="component" value="Unassembled WGS sequence"/>
</dbReference>
<dbReference type="Pfam" id="PF13456">
    <property type="entry name" value="RVT_3"/>
    <property type="match status" value="1"/>
</dbReference>
<dbReference type="PROSITE" id="PS50879">
    <property type="entry name" value="RNASE_H_1"/>
    <property type="match status" value="1"/>
</dbReference>